<dbReference type="HOGENOM" id="CLU_032830_0_0_1"/>
<name>A0A0D2I9Q7_9EURO</name>
<protein>
    <submittedName>
        <fullName evidence="3">Rhinocladiella mackenziei CBS 650.93 unplaced genomic scaffold supercont1.6, whole genome shotgun sequence</fullName>
    </submittedName>
</protein>
<dbReference type="OrthoDB" id="4161562at2759"/>
<dbReference type="Proteomes" id="UP000053617">
    <property type="component" value="Unassembled WGS sequence"/>
</dbReference>
<sequence>MPSALPSSKKATVSYAIDLLRAHQIRRENAFLHEELQTWRKEIVAMRDEIKDLSAAVHVSRTIFEKDPSTFEQKHDTGLRKRSHGLESLRKAWDNMRDEISTIRIGCDRTRHNEELMRAKLDDKLEAVRIHFQNAADALLNQQGDIIADVKGLQHTIDSKAEASLVESLLNRVNEVYGPSPDSVSRIQDTFEHRGSSCAAGNPTVQVQDSQRIEHRGNHCLSRETDYHVEHPRKPTEETLPEDLDLDANANTVNSAGYWRPRAEENGALQLLPPPEADTSPLSSIKALKQGSFEGWESYYSRGMALVESAPHCFEETIVREFVEGMLGSAQKRQCHQWLDSKGWNWENISLFRNRCSELDITSTFDYSRKIEDNRTRLGQSITRPKLTVAQRNRHGGQPQTSAGPLRRSRRLHERNSRAQGQPTEYRPKFQSSQLPETKVPDNNDSIAFPDVHSTPRAKSRNIRTPTKRGPQLNNTSNETSDEQSLAKLGEPKERTNISTRKKAGSPERLPTLTARNAPEKRPKGAEFILQESESTGHRNRTPQLVPLKRPAAESNEDSSDDAVFPYTPEISARLRLPTAATRQNRSKGRRLPLPPPPEIPILSTSSDEEPWTSRKTGAVQARFR</sequence>
<evidence type="ECO:0000313" key="4">
    <source>
        <dbReference type="Proteomes" id="UP000053617"/>
    </source>
</evidence>
<dbReference type="VEuPathDB" id="FungiDB:Z518_08556"/>
<proteinExistence type="predicted"/>
<organism evidence="3 4">
    <name type="scientific">Rhinocladiella mackenziei CBS 650.93</name>
    <dbReference type="NCBI Taxonomy" id="1442369"/>
    <lineage>
        <taxon>Eukaryota</taxon>
        <taxon>Fungi</taxon>
        <taxon>Dikarya</taxon>
        <taxon>Ascomycota</taxon>
        <taxon>Pezizomycotina</taxon>
        <taxon>Eurotiomycetes</taxon>
        <taxon>Chaetothyriomycetidae</taxon>
        <taxon>Chaetothyriales</taxon>
        <taxon>Herpotrichiellaceae</taxon>
        <taxon>Rhinocladiella</taxon>
    </lineage>
</organism>
<keyword evidence="1" id="KW-0175">Coiled coil</keyword>
<evidence type="ECO:0000256" key="2">
    <source>
        <dbReference type="SAM" id="MobiDB-lite"/>
    </source>
</evidence>
<feature type="region of interest" description="Disordered" evidence="2">
    <location>
        <begin position="377"/>
        <end position="625"/>
    </location>
</feature>
<feature type="compositionally biased region" description="Polar residues" evidence="2">
    <location>
        <begin position="430"/>
        <end position="446"/>
    </location>
</feature>
<dbReference type="RefSeq" id="XP_013269750.1">
    <property type="nucleotide sequence ID" value="XM_013414296.1"/>
</dbReference>
<evidence type="ECO:0000256" key="1">
    <source>
        <dbReference type="SAM" id="Coils"/>
    </source>
</evidence>
<dbReference type="EMBL" id="KN847480">
    <property type="protein sequence ID" value="KIX02614.1"/>
    <property type="molecule type" value="Genomic_DNA"/>
</dbReference>
<accession>A0A0D2I9Q7</accession>
<reference evidence="3 4" key="1">
    <citation type="submission" date="2015-01" db="EMBL/GenBank/DDBJ databases">
        <title>The Genome Sequence of Rhinocladiella mackenzie CBS 650.93.</title>
        <authorList>
            <consortium name="The Broad Institute Genomics Platform"/>
            <person name="Cuomo C."/>
            <person name="de Hoog S."/>
            <person name="Gorbushina A."/>
            <person name="Stielow B."/>
            <person name="Teixiera M."/>
            <person name="Abouelleil A."/>
            <person name="Chapman S.B."/>
            <person name="Priest M."/>
            <person name="Young S.K."/>
            <person name="Wortman J."/>
            <person name="Nusbaum C."/>
            <person name="Birren B."/>
        </authorList>
    </citation>
    <scope>NUCLEOTIDE SEQUENCE [LARGE SCALE GENOMIC DNA]</scope>
    <source>
        <strain evidence="3 4">CBS 650.93</strain>
    </source>
</reference>
<gene>
    <name evidence="3" type="ORF">Z518_08556</name>
</gene>
<evidence type="ECO:0000313" key="3">
    <source>
        <dbReference type="EMBL" id="KIX02614.1"/>
    </source>
</evidence>
<dbReference type="AlphaFoldDB" id="A0A0D2I9Q7"/>
<feature type="coiled-coil region" evidence="1">
    <location>
        <begin position="22"/>
        <end position="56"/>
    </location>
</feature>
<dbReference type="GeneID" id="25296627"/>
<keyword evidence="4" id="KW-1185">Reference proteome</keyword>